<feature type="domain" description="BED-type" evidence="4">
    <location>
        <begin position="20"/>
        <end position="58"/>
    </location>
</feature>
<dbReference type="Pfam" id="PF02892">
    <property type="entry name" value="zf-BED"/>
    <property type="match status" value="1"/>
</dbReference>
<dbReference type="OrthoDB" id="2444217at2759"/>
<keyword evidence="3" id="KW-0862">Zinc</keyword>
<evidence type="ECO:0000313" key="5">
    <source>
        <dbReference type="EMBL" id="CAG8538911.1"/>
    </source>
</evidence>
<comment type="caution">
    <text evidence="5">The sequence shown here is derived from an EMBL/GenBank/DDBJ whole genome shotgun (WGS) entry which is preliminary data.</text>
</comment>
<organism evidence="5 6">
    <name type="scientific">Acaulospora morrowiae</name>
    <dbReference type="NCBI Taxonomy" id="94023"/>
    <lineage>
        <taxon>Eukaryota</taxon>
        <taxon>Fungi</taxon>
        <taxon>Fungi incertae sedis</taxon>
        <taxon>Mucoromycota</taxon>
        <taxon>Glomeromycotina</taxon>
        <taxon>Glomeromycetes</taxon>
        <taxon>Diversisporales</taxon>
        <taxon>Acaulosporaceae</taxon>
        <taxon>Acaulospora</taxon>
    </lineage>
</organism>
<name>A0A9N9AN69_9GLOM</name>
<evidence type="ECO:0000259" key="4">
    <source>
        <dbReference type="Pfam" id="PF02892"/>
    </source>
</evidence>
<dbReference type="GO" id="GO:0003677">
    <property type="term" value="F:DNA binding"/>
    <property type="evidence" value="ECO:0007669"/>
    <property type="project" value="InterPro"/>
</dbReference>
<dbReference type="AlphaFoldDB" id="A0A9N9AN69"/>
<keyword evidence="1" id="KW-0479">Metal-binding</keyword>
<dbReference type="EMBL" id="CAJVPV010002910">
    <property type="protein sequence ID" value="CAG8538911.1"/>
    <property type="molecule type" value="Genomic_DNA"/>
</dbReference>
<dbReference type="InterPro" id="IPR003656">
    <property type="entry name" value="Znf_BED"/>
</dbReference>
<feature type="non-terminal residue" evidence="5">
    <location>
        <position position="119"/>
    </location>
</feature>
<evidence type="ECO:0000313" key="6">
    <source>
        <dbReference type="Proteomes" id="UP000789342"/>
    </source>
</evidence>
<dbReference type="GO" id="GO:0008270">
    <property type="term" value="F:zinc ion binding"/>
    <property type="evidence" value="ECO:0007669"/>
    <property type="project" value="UniProtKB-KW"/>
</dbReference>
<dbReference type="SUPFAM" id="SSF57667">
    <property type="entry name" value="beta-beta-alpha zinc fingers"/>
    <property type="match status" value="1"/>
</dbReference>
<evidence type="ECO:0000256" key="2">
    <source>
        <dbReference type="ARBA" id="ARBA00022771"/>
    </source>
</evidence>
<proteinExistence type="predicted"/>
<protein>
    <submittedName>
        <fullName evidence="5">3660_t:CDS:1</fullName>
    </submittedName>
</protein>
<dbReference type="InterPro" id="IPR036236">
    <property type="entry name" value="Znf_C2H2_sf"/>
</dbReference>
<gene>
    <name evidence="5" type="ORF">AMORRO_LOCUS5032</name>
</gene>
<keyword evidence="2" id="KW-0863">Zinc-finger</keyword>
<sequence length="119" mass="14243">MSNQITIQNIKICKKQKILPVWKFFRISNGNPQCLFCNLTFSSRTVTSSLQWHLESKHGQTAIQLRALRLQSRQSEPYEVTEQQKRHEAIIHWIIHDQQSFCITENKYFHEMLKLFDPR</sequence>
<accession>A0A9N9AN69</accession>
<keyword evidence="6" id="KW-1185">Reference proteome</keyword>
<reference evidence="5" key="1">
    <citation type="submission" date="2021-06" db="EMBL/GenBank/DDBJ databases">
        <authorList>
            <person name="Kallberg Y."/>
            <person name="Tangrot J."/>
            <person name="Rosling A."/>
        </authorList>
    </citation>
    <scope>NUCLEOTIDE SEQUENCE</scope>
    <source>
        <strain evidence="5">CL551</strain>
    </source>
</reference>
<evidence type="ECO:0000256" key="3">
    <source>
        <dbReference type="ARBA" id="ARBA00022833"/>
    </source>
</evidence>
<evidence type="ECO:0000256" key="1">
    <source>
        <dbReference type="ARBA" id="ARBA00022723"/>
    </source>
</evidence>
<dbReference type="Proteomes" id="UP000789342">
    <property type="component" value="Unassembled WGS sequence"/>
</dbReference>